<evidence type="ECO:0008006" key="4">
    <source>
        <dbReference type="Google" id="ProtNLM"/>
    </source>
</evidence>
<proteinExistence type="predicted"/>
<feature type="signal peptide" evidence="2">
    <location>
        <begin position="1"/>
        <end position="21"/>
    </location>
</feature>
<name>A0A7S0ADH1_9STRA</name>
<accession>A0A7S0ADH1</accession>
<feature type="region of interest" description="Disordered" evidence="1">
    <location>
        <begin position="35"/>
        <end position="115"/>
    </location>
</feature>
<gene>
    <name evidence="3" type="ORF">MPOL1434_LOCUS1056</name>
</gene>
<feature type="chain" id="PRO_5031468982" description="RxLR effector protein" evidence="2">
    <location>
        <begin position="22"/>
        <end position="115"/>
    </location>
</feature>
<protein>
    <recommendedName>
        <fullName evidence="4">RxLR effector protein</fullName>
    </recommendedName>
</protein>
<dbReference type="AlphaFoldDB" id="A0A7S0ADH1"/>
<feature type="compositionally biased region" description="Acidic residues" evidence="1">
    <location>
        <begin position="77"/>
        <end position="88"/>
    </location>
</feature>
<dbReference type="PROSITE" id="PS51257">
    <property type="entry name" value="PROKAR_LIPOPROTEIN"/>
    <property type="match status" value="1"/>
</dbReference>
<keyword evidence="2" id="KW-0732">Signal</keyword>
<sequence>MKFSQLAFFLGVFACAQLSVADRLRYDAIGRNVVGMQHSSSVFNRDLKKGDEGTSTTAPTSSPAPSSAQEEMKEKGDDDDDDDDDDDTSQAGDAKGGNGNDTSQVAGGEKSKSIV</sequence>
<organism evidence="3">
    <name type="scientific">Minutocellus polymorphus</name>
    <dbReference type="NCBI Taxonomy" id="265543"/>
    <lineage>
        <taxon>Eukaryota</taxon>
        <taxon>Sar</taxon>
        <taxon>Stramenopiles</taxon>
        <taxon>Ochrophyta</taxon>
        <taxon>Bacillariophyta</taxon>
        <taxon>Mediophyceae</taxon>
        <taxon>Cymatosirophycidae</taxon>
        <taxon>Cymatosirales</taxon>
        <taxon>Cymatosiraceae</taxon>
        <taxon>Minutocellus</taxon>
    </lineage>
</organism>
<reference evidence="3" key="1">
    <citation type="submission" date="2021-01" db="EMBL/GenBank/DDBJ databases">
        <authorList>
            <person name="Corre E."/>
            <person name="Pelletier E."/>
            <person name="Niang G."/>
            <person name="Scheremetjew M."/>
            <person name="Finn R."/>
            <person name="Kale V."/>
            <person name="Holt S."/>
            <person name="Cochrane G."/>
            <person name="Meng A."/>
            <person name="Brown T."/>
            <person name="Cohen L."/>
        </authorList>
    </citation>
    <scope>NUCLEOTIDE SEQUENCE</scope>
    <source>
        <strain evidence="3">CCMP3303</strain>
    </source>
</reference>
<evidence type="ECO:0000256" key="2">
    <source>
        <dbReference type="SAM" id="SignalP"/>
    </source>
</evidence>
<evidence type="ECO:0000256" key="1">
    <source>
        <dbReference type="SAM" id="MobiDB-lite"/>
    </source>
</evidence>
<feature type="compositionally biased region" description="Low complexity" evidence="1">
    <location>
        <begin position="54"/>
        <end position="68"/>
    </location>
</feature>
<evidence type="ECO:0000313" key="3">
    <source>
        <dbReference type="EMBL" id="CAD8360674.1"/>
    </source>
</evidence>
<dbReference type="EMBL" id="HBEJ01001805">
    <property type="protein sequence ID" value="CAD8360674.1"/>
    <property type="molecule type" value="Transcribed_RNA"/>
</dbReference>